<protein>
    <recommendedName>
        <fullName evidence="3">Host-nuclease inhibitor protein Gam</fullName>
    </recommendedName>
</protein>
<name>A0ABQ1U136_9GAMM</name>
<evidence type="ECO:0000313" key="1">
    <source>
        <dbReference type="EMBL" id="GGF07257.1"/>
    </source>
</evidence>
<dbReference type="EMBL" id="BMIT01000017">
    <property type="protein sequence ID" value="GGF07257.1"/>
    <property type="molecule type" value="Genomic_DNA"/>
</dbReference>
<organism evidence="1 2">
    <name type="scientific">Pseudoalteromonas gelatinilytica</name>
    <dbReference type="NCBI Taxonomy" id="1703256"/>
    <lineage>
        <taxon>Bacteria</taxon>
        <taxon>Pseudomonadati</taxon>
        <taxon>Pseudomonadota</taxon>
        <taxon>Gammaproteobacteria</taxon>
        <taxon>Alteromonadales</taxon>
        <taxon>Pseudoalteromonadaceae</taxon>
        <taxon>Pseudoalteromonas</taxon>
    </lineage>
</organism>
<dbReference type="SUPFAM" id="SSF161266">
    <property type="entry name" value="Gam-like"/>
    <property type="match status" value="1"/>
</dbReference>
<dbReference type="RefSeq" id="WP_029773207.1">
    <property type="nucleotide sequence ID" value="NZ_BMIT01000017.1"/>
</dbReference>
<gene>
    <name evidence="1" type="ORF">GCM10008027_35210</name>
</gene>
<comment type="caution">
    <text evidence="1">The sequence shown here is derived from an EMBL/GenBank/DDBJ whole genome shotgun (WGS) entry which is preliminary data.</text>
</comment>
<dbReference type="InterPro" id="IPR009951">
    <property type="entry name" value="Host-nuc_inhib_Gam"/>
</dbReference>
<evidence type="ECO:0008006" key="3">
    <source>
        <dbReference type="Google" id="ProtNLM"/>
    </source>
</evidence>
<reference evidence="2" key="1">
    <citation type="journal article" date="2019" name="Int. J. Syst. Evol. Microbiol.">
        <title>The Global Catalogue of Microorganisms (GCM) 10K type strain sequencing project: providing services to taxonomists for standard genome sequencing and annotation.</title>
        <authorList>
            <consortium name="The Broad Institute Genomics Platform"/>
            <consortium name="The Broad Institute Genome Sequencing Center for Infectious Disease"/>
            <person name="Wu L."/>
            <person name="Ma J."/>
        </authorList>
    </citation>
    <scope>NUCLEOTIDE SEQUENCE [LARGE SCALE GENOMIC DNA]</scope>
    <source>
        <strain evidence="2">CGMCC 1.15394</strain>
    </source>
</reference>
<sequence>MAKQPNRRVKSDDMLSVSSSEELEQTIFRIGQLQTELEIATAHTNQTIEDAKASLKDKTTAINNEIKVLSKSAQIFFTANQQDIVPAGKKSRVFDVGEIGTRTPPLSVTVKNGQDVIDALKKLQEQLKLSDLLSVKTSVNKPGLIKHREKIKDIPGITFNQKEQFFIKPVHVPIEHLTETEQPA</sequence>
<dbReference type="Proteomes" id="UP000638462">
    <property type="component" value="Unassembled WGS sequence"/>
</dbReference>
<accession>A0ABQ1U136</accession>
<keyword evidence="2" id="KW-1185">Reference proteome</keyword>
<proteinExistence type="predicted"/>
<evidence type="ECO:0000313" key="2">
    <source>
        <dbReference type="Proteomes" id="UP000638462"/>
    </source>
</evidence>
<dbReference type="Pfam" id="PF07352">
    <property type="entry name" value="Phage_Mu_Gam"/>
    <property type="match status" value="1"/>
</dbReference>
<dbReference type="Gene3D" id="1.20.5.170">
    <property type="match status" value="1"/>
</dbReference>